<dbReference type="Pfam" id="PF13359">
    <property type="entry name" value="DDE_Tnp_4"/>
    <property type="match status" value="1"/>
</dbReference>
<evidence type="ECO:0000256" key="2">
    <source>
        <dbReference type="ARBA" id="ARBA00022723"/>
    </source>
</evidence>
<feature type="coiled-coil region" evidence="3">
    <location>
        <begin position="129"/>
        <end position="156"/>
    </location>
</feature>
<comment type="cofactor">
    <cofactor evidence="1">
        <name>a divalent metal cation</name>
        <dbReference type="ChEBI" id="CHEBI:60240"/>
    </cofactor>
</comment>
<evidence type="ECO:0000313" key="6">
    <source>
        <dbReference type="Proteomes" id="UP000299102"/>
    </source>
</evidence>
<evidence type="ECO:0000256" key="1">
    <source>
        <dbReference type="ARBA" id="ARBA00001968"/>
    </source>
</evidence>
<evidence type="ECO:0000256" key="3">
    <source>
        <dbReference type="SAM" id="Coils"/>
    </source>
</evidence>
<reference evidence="5 6" key="1">
    <citation type="journal article" date="2019" name="Commun. Biol.">
        <title>The bagworm genome reveals a unique fibroin gene that provides high tensile strength.</title>
        <authorList>
            <person name="Kono N."/>
            <person name="Nakamura H."/>
            <person name="Ohtoshi R."/>
            <person name="Tomita M."/>
            <person name="Numata K."/>
            <person name="Arakawa K."/>
        </authorList>
    </citation>
    <scope>NUCLEOTIDE SEQUENCE [LARGE SCALE GENOMIC DNA]</scope>
</reference>
<accession>A0A4C1SNH9</accession>
<dbReference type="InterPro" id="IPR027806">
    <property type="entry name" value="HARBI1_dom"/>
</dbReference>
<dbReference type="OrthoDB" id="7782839at2759"/>
<comment type="caution">
    <text evidence="5">The sequence shown here is derived from an EMBL/GenBank/DDBJ whole genome shotgun (WGS) entry which is preliminary data.</text>
</comment>
<name>A0A4C1SNH9_EUMVA</name>
<dbReference type="EMBL" id="BGZK01000010">
    <property type="protein sequence ID" value="GBP03545.1"/>
    <property type="molecule type" value="Genomic_DNA"/>
</dbReference>
<dbReference type="PANTHER" id="PTHR23080:SF144">
    <property type="entry name" value="SPINDLE AND KINETOCHORE ASSOCIATED COMPLEX SUBUNIT 3"/>
    <property type="match status" value="1"/>
</dbReference>
<feature type="domain" description="DDE Tnp4" evidence="4">
    <location>
        <begin position="312"/>
        <end position="465"/>
    </location>
</feature>
<keyword evidence="2" id="KW-0479">Metal-binding</keyword>
<dbReference type="GO" id="GO:0046872">
    <property type="term" value="F:metal ion binding"/>
    <property type="evidence" value="ECO:0007669"/>
    <property type="project" value="UniProtKB-KW"/>
</dbReference>
<sequence>MNFYDFVCNLNAQQSRVRFRTAFGNGAPCETTVYNRFAKSKRGPVNFNDECRDGRPSVAVNDKNIDAVLCTIETDRHMPNDMENYTEYRVMGSVSQIRMRADCLPSKFGCQPDGKRRTDIKTTRSLPAKRQKLKTIEEYEREIEQVESTQRFSMAEVQPGPSSDVLQPMDKPITTDKSIQVCIYHKLRSKSTQTQTTYRNIAISPRKNLATSISTSPLKVEEVSSISGHTKISKKLCFSKEEHSDSDVSLFTPSLARSNSSLTSSEQMKASSETSSLNEEVKKLELDQIVHNTIKKIKKRPRHKYHHVSCIIDCLEIEIQKPSNAVHQALTWSDTLKYLISSTPDGLVNFISQDMVLLHKHLTSDVCVVEHCNFCNTLEKGSCILADRGFKHIEQMVLKAGLQLVRRPSVSTGSKFSNQEARQTKQIASLRIHIKRVIRRLREFAMLKPHACINNNLVRVLDEVIL</sequence>
<proteinExistence type="predicted"/>
<dbReference type="AlphaFoldDB" id="A0A4C1SNH9"/>
<gene>
    <name evidence="5" type="ORF">EVAR_101868_1</name>
</gene>
<dbReference type="PANTHER" id="PTHR23080">
    <property type="entry name" value="THAP DOMAIN PROTEIN"/>
    <property type="match status" value="1"/>
</dbReference>
<keyword evidence="3" id="KW-0175">Coiled coil</keyword>
<keyword evidence="6" id="KW-1185">Reference proteome</keyword>
<organism evidence="5 6">
    <name type="scientific">Eumeta variegata</name>
    <name type="common">Bagworm moth</name>
    <name type="synonym">Eumeta japonica</name>
    <dbReference type="NCBI Taxonomy" id="151549"/>
    <lineage>
        <taxon>Eukaryota</taxon>
        <taxon>Metazoa</taxon>
        <taxon>Ecdysozoa</taxon>
        <taxon>Arthropoda</taxon>
        <taxon>Hexapoda</taxon>
        <taxon>Insecta</taxon>
        <taxon>Pterygota</taxon>
        <taxon>Neoptera</taxon>
        <taxon>Endopterygota</taxon>
        <taxon>Lepidoptera</taxon>
        <taxon>Glossata</taxon>
        <taxon>Ditrysia</taxon>
        <taxon>Tineoidea</taxon>
        <taxon>Psychidae</taxon>
        <taxon>Oiketicinae</taxon>
        <taxon>Eumeta</taxon>
    </lineage>
</organism>
<evidence type="ECO:0000313" key="5">
    <source>
        <dbReference type="EMBL" id="GBP03545.1"/>
    </source>
</evidence>
<evidence type="ECO:0000259" key="4">
    <source>
        <dbReference type="Pfam" id="PF13359"/>
    </source>
</evidence>
<protein>
    <recommendedName>
        <fullName evidence="4">DDE Tnp4 domain-containing protein</fullName>
    </recommendedName>
</protein>
<dbReference type="Proteomes" id="UP000299102">
    <property type="component" value="Unassembled WGS sequence"/>
</dbReference>